<dbReference type="EMBL" id="BPWL01000002">
    <property type="protein sequence ID" value="GJJ07215.1"/>
    <property type="molecule type" value="Genomic_DNA"/>
</dbReference>
<reference evidence="4" key="1">
    <citation type="submission" date="2021-10" db="EMBL/GenBank/DDBJ databases">
        <title>De novo Genome Assembly of Clathrus columnatus (Basidiomycota, Fungi) Using Illumina and Nanopore Sequence Data.</title>
        <authorList>
            <person name="Ogiso-Tanaka E."/>
            <person name="Itagaki H."/>
            <person name="Hosoya T."/>
            <person name="Hosaka K."/>
        </authorList>
    </citation>
    <scope>NUCLEOTIDE SEQUENCE</scope>
    <source>
        <strain evidence="4">MO-923</strain>
    </source>
</reference>
<keyword evidence="2" id="KW-0808">Transferase</keyword>
<dbReference type="GO" id="GO:0008757">
    <property type="term" value="F:S-adenosylmethionine-dependent methyltransferase activity"/>
    <property type="evidence" value="ECO:0007669"/>
    <property type="project" value="InterPro"/>
</dbReference>
<dbReference type="SUPFAM" id="SSF53335">
    <property type="entry name" value="S-adenosyl-L-methionine-dependent methyltransferases"/>
    <property type="match status" value="1"/>
</dbReference>
<gene>
    <name evidence="4" type="ORF">Clacol_001415</name>
</gene>
<proteinExistence type="predicted"/>
<dbReference type="InterPro" id="IPR029063">
    <property type="entry name" value="SAM-dependent_MTases_sf"/>
</dbReference>
<dbReference type="PANTHER" id="PTHR13090:SF1">
    <property type="entry name" value="ARGININE-HYDROXYLASE NDUFAF5, MITOCHONDRIAL"/>
    <property type="match status" value="1"/>
</dbReference>
<evidence type="ECO:0000256" key="2">
    <source>
        <dbReference type="ARBA" id="ARBA00022679"/>
    </source>
</evidence>
<dbReference type="InterPro" id="IPR050602">
    <property type="entry name" value="Malonyl-ACP_OMT"/>
</dbReference>
<dbReference type="Proteomes" id="UP001050691">
    <property type="component" value="Unassembled WGS sequence"/>
</dbReference>
<evidence type="ECO:0000259" key="3">
    <source>
        <dbReference type="Pfam" id="PF08241"/>
    </source>
</evidence>
<protein>
    <recommendedName>
        <fullName evidence="3">Methyltransferase type 11 domain-containing protein</fullName>
    </recommendedName>
</protein>
<feature type="domain" description="Methyltransferase type 11" evidence="3">
    <location>
        <begin position="86"/>
        <end position="170"/>
    </location>
</feature>
<sequence length="185" mass="21222">MYASRILQQRTGILYKKRGLASFTNTPPPSSPFEVFDRKAKQIQKDRAASRDNGERSRIVDYLRDEVADRMFERFMDIRRKLHNVVDLGAGSGHFSKLLETENAKQVMMLDLSQKSLDRDSNEEFEGHFIVVARLQIDEEELHKVLPPDSQDAIVSCLSLHWVNDLPGTCRNDSNLTEVHSDMTT</sequence>
<keyword evidence="5" id="KW-1185">Reference proteome</keyword>
<evidence type="ECO:0000313" key="4">
    <source>
        <dbReference type="EMBL" id="GJJ07215.1"/>
    </source>
</evidence>
<dbReference type="AlphaFoldDB" id="A0AAV4ZZ69"/>
<dbReference type="GO" id="GO:0005739">
    <property type="term" value="C:mitochondrion"/>
    <property type="evidence" value="ECO:0007669"/>
    <property type="project" value="TreeGrafter"/>
</dbReference>
<dbReference type="InterPro" id="IPR013216">
    <property type="entry name" value="Methyltransf_11"/>
</dbReference>
<organism evidence="4 5">
    <name type="scientific">Clathrus columnatus</name>
    <dbReference type="NCBI Taxonomy" id="1419009"/>
    <lineage>
        <taxon>Eukaryota</taxon>
        <taxon>Fungi</taxon>
        <taxon>Dikarya</taxon>
        <taxon>Basidiomycota</taxon>
        <taxon>Agaricomycotina</taxon>
        <taxon>Agaricomycetes</taxon>
        <taxon>Phallomycetidae</taxon>
        <taxon>Phallales</taxon>
        <taxon>Clathraceae</taxon>
        <taxon>Clathrus</taxon>
    </lineage>
</organism>
<dbReference type="Gene3D" id="3.40.50.150">
    <property type="entry name" value="Vaccinia Virus protein VP39"/>
    <property type="match status" value="1"/>
</dbReference>
<accession>A0AAV4ZZ69</accession>
<name>A0AAV4ZZ69_9AGAM</name>
<dbReference type="PANTHER" id="PTHR13090">
    <property type="entry name" value="ARGININE-HYDROXYLASE NDUFAF5, MITOCHONDRIAL"/>
    <property type="match status" value="1"/>
</dbReference>
<dbReference type="GO" id="GO:0032259">
    <property type="term" value="P:methylation"/>
    <property type="evidence" value="ECO:0007669"/>
    <property type="project" value="UniProtKB-KW"/>
</dbReference>
<evidence type="ECO:0000256" key="1">
    <source>
        <dbReference type="ARBA" id="ARBA00022603"/>
    </source>
</evidence>
<dbReference type="GO" id="GO:0032981">
    <property type="term" value="P:mitochondrial respiratory chain complex I assembly"/>
    <property type="evidence" value="ECO:0007669"/>
    <property type="project" value="TreeGrafter"/>
</dbReference>
<dbReference type="Pfam" id="PF08241">
    <property type="entry name" value="Methyltransf_11"/>
    <property type="match status" value="1"/>
</dbReference>
<comment type="caution">
    <text evidence="4">The sequence shown here is derived from an EMBL/GenBank/DDBJ whole genome shotgun (WGS) entry which is preliminary data.</text>
</comment>
<evidence type="ECO:0000313" key="5">
    <source>
        <dbReference type="Proteomes" id="UP001050691"/>
    </source>
</evidence>
<keyword evidence="1" id="KW-0489">Methyltransferase</keyword>
<dbReference type="CDD" id="cd02440">
    <property type="entry name" value="AdoMet_MTases"/>
    <property type="match status" value="1"/>
</dbReference>